<evidence type="ECO:0000256" key="2">
    <source>
        <dbReference type="ARBA" id="ARBA00023002"/>
    </source>
</evidence>
<evidence type="ECO:0000256" key="3">
    <source>
        <dbReference type="RuleBase" id="RU000363"/>
    </source>
</evidence>
<dbReference type="CDD" id="cd05233">
    <property type="entry name" value="SDR_c"/>
    <property type="match status" value="1"/>
</dbReference>
<dbReference type="EMBL" id="CP036287">
    <property type="protein sequence ID" value="QDU69627.1"/>
    <property type="molecule type" value="Genomic_DNA"/>
</dbReference>
<feature type="domain" description="Ketoreductase" evidence="4">
    <location>
        <begin position="4"/>
        <end position="197"/>
    </location>
</feature>
<evidence type="ECO:0000256" key="1">
    <source>
        <dbReference type="ARBA" id="ARBA00006484"/>
    </source>
</evidence>
<evidence type="ECO:0000313" key="6">
    <source>
        <dbReference type="Proteomes" id="UP000316921"/>
    </source>
</evidence>
<dbReference type="KEGG" id="pbap:Pla133_47480"/>
<dbReference type="SMART" id="SM00822">
    <property type="entry name" value="PKS_KR"/>
    <property type="match status" value="1"/>
</dbReference>
<dbReference type="Pfam" id="PF00106">
    <property type="entry name" value="adh_short"/>
    <property type="match status" value="1"/>
</dbReference>
<proteinExistence type="inferred from homology"/>
<evidence type="ECO:0000259" key="4">
    <source>
        <dbReference type="SMART" id="SM00822"/>
    </source>
</evidence>
<dbReference type="PROSITE" id="PS00061">
    <property type="entry name" value="ADH_SHORT"/>
    <property type="match status" value="1"/>
</dbReference>
<evidence type="ECO:0000313" key="5">
    <source>
        <dbReference type="EMBL" id="QDU69627.1"/>
    </source>
</evidence>
<dbReference type="PRINTS" id="PR00081">
    <property type="entry name" value="GDHRDH"/>
</dbReference>
<dbReference type="Proteomes" id="UP000316921">
    <property type="component" value="Chromosome"/>
</dbReference>
<keyword evidence="2 5" id="KW-0560">Oxidoreductase</keyword>
<dbReference type="InterPro" id="IPR020904">
    <property type="entry name" value="Sc_DH/Rdtase_CS"/>
</dbReference>
<dbReference type="EC" id="1.1.1.100" evidence="5"/>
<protein>
    <submittedName>
        <fullName evidence="5">3-oxoacyl-[acyl-carrier-protein] reductase FabG</fullName>
        <ecNumber evidence="5">1.1.1.100</ecNumber>
    </submittedName>
</protein>
<dbReference type="InterPro" id="IPR036291">
    <property type="entry name" value="NAD(P)-bd_dom_sf"/>
</dbReference>
<sequence length="232" mass="24541">MAAPRVLITGGGRGIGRAIALRFAREGARVVVAARSSDQLDAVAKEIDAAGGQGLAANMNVADHGSVEAAVWRAIEFMDQGIDVLINNAGVFDVKPFDKVRPGDWEFMIGTNLTGAFLVTSESLEYLEDAERPHIINIASVAARQGFAGNTAYCASKAGLVGFSNALREDLKAQGIDVTTVYPPATDTTIFDGVDGDWDRSKMLSPEDVAEAVYQAWAAAERPTDVEIPAKG</sequence>
<dbReference type="GO" id="GO:0004316">
    <property type="term" value="F:3-oxoacyl-[acyl-carrier-protein] reductase (NADPH) activity"/>
    <property type="evidence" value="ECO:0007669"/>
    <property type="project" value="UniProtKB-EC"/>
</dbReference>
<keyword evidence="6" id="KW-1185">Reference proteome</keyword>
<dbReference type="PRINTS" id="PR00080">
    <property type="entry name" value="SDRFAMILY"/>
</dbReference>
<comment type="similarity">
    <text evidence="1 3">Belongs to the short-chain dehydrogenases/reductases (SDR) family.</text>
</comment>
<dbReference type="InterPro" id="IPR057326">
    <property type="entry name" value="KR_dom"/>
</dbReference>
<dbReference type="GO" id="GO:0016020">
    <property type="term" value="C:membrane"/>
    <property type="evidence" value="ECO:0007669"/>
    <property type="project" value="TreeGrafter"/>
</dbReference>
<dbReference type="AlphaFoldDB" id="A0A518BRM4"/>
<dbReference type="InterPro" id="IPR002347">
    <property type="entry name" value="SDR_fam"/>
</dbReference>
<reference evidence="5 6" key="1">
    <citation type="submission" date="2019-02" db="EMBL/GenBank/DDBJ databases">
        <title>Deep-cultivation of Planctomycetes and their phenomic and genomic characterization uncovers novel biology.</title>
        <authorList>
            <person name="Wiegand S."/>
            <person name="Jogler M."/>
            <person name="Boedeker C."/>
            <person name="Pinto D."/>
            <person name="Vollmers J."/>
            <person name="Rivas-Marin E."/>
            <person name="Kohn T."/>
            <person name="Peeters S.H."/>
            <person name="Heuer A."/>
            <person name="Rast P."/>
            <person name="Oberbeckmann S."/>
            <person name="Bunk B."/>
            <person name="Jeske O."/>
            <person name="Meyerdierks A."/>
            <person name="Storesund J.E."/>
            <person name="Kallscheuer N."/>
            <person name="Luecker S."/>
            <person name="Lage O.M."/>
            <person name="Pohl T."/>
            <person name="Merkel B.J."/>
            <person name="Hornburger P."/>
            <person name="Mueller R.-W."/>
            <person name="Bruemmer F."/>
            <person name="Labrenz M."/>
            <person name="Spormann A.M."/>
            <person name="Op den Camp H."/>
            <person name="Overmann J."/>
            <person name="Amann R."/>
            <person name="Jetten M.S.M."/>
            <person name="Mascher T."/>
            <person name="Medema M.H."/>
            <person name="Devos D.P."/>
            <person name="Kaster A.-K."/>
            <person name="Ovreas L."/>
            <person name="Rohde M."/>
            <person name="Galperin M.Y."/>
            <person name="Jogler C."/>
        </authorList>
    </citation>
    <scope>NUCLEOTIDE SEQUENCE [LARGE SCALE GENOMIC DNA]</scope>
    <source>
        <strain evidence="5 6">Pla133</strain>
    </source>
</reference>
<name>A0A518BRM4_9BACT</name>
<dbReference type="Gene3D" id="3.40.50.720">
    <property type="entry name" value="NAD(P)-binding Rossmann-like Domain"/>
    <property type="match status" value="1"/>
</dbReference>
<organism evidence="5 6">
    <name type="scientific">Engelhardtia mirabilis</name>
    <dbReference type="NCBI Taxonomy" id="2528011"/>
    <lineage>
        <taxon>Bacteria</taxon>
        <taxon>Pseudomonadati</taxon>
        <taxon>Planctomycetota</taxon>
        <taxon>Planctomycetia</taxon>
        <taxon>Planctomycetia incertae sedis</taxon>
        <taxon>Engelhardtia</taxon>
    </lineage>
</organism>
<dbReference type="PANTHER" id="PTHR44196">
    <property type="entry name" value="DEHYDROGENASE/REDUCTASE SDR FAMILY MEMBER 7B"/>
    <property type="match status" value="1"/>
</dbReference>
<accession>A0A518BRM4</accession>
<gene>
    <name evidence="5" type="primary">fabG_5</name>
    <name evidence="5" type="ORF">Pla133_47480</name>
</gene>
<dbReference type="SUPFAM" id="SSF51735">
    <property type="entry name" value="NAD(P)-binding Rossmann-fold domains"/>
    <property type="match status" value="1"/>
</dbReference>
<dbReference type="RefSeq" id="WP_145069701.1">
    <property type="nucleotide sequence ID" value="NZ_CP036287.1"/>
</dbReference>
<dbReference type="PANTHER" id="PTHR44196:SF1">
    <property type="entry name" value="DEHYDROGENASE_REDUCTASE SDR FAMILY MEMBER 7B"/>
    <property type="match status" value="1"/>
</dbReference>